<dbReference type="OrthoDB" id="9803916at2"/>
<protein>
    <submittedName>
        <fullName evidence="4">MBL fold metallo-hydrolase</fullName>
    </submittedName>
</protein>
<evidence type="ECO:0000259" key="2">
    <source>
        <dbReference type="SMART" id="SM00849"/>
    </source>
</evidence>
<evidence type="ECO:0000313" key="4">
    <source>
        <dbReference type="EMBL" id="TKC03331.1"/>
    </source>
</evidence>
<proteinExistence type="predicted"/>
<dbReference type="GO" id="GO:0004521">
    <property type="term" value="F:RNA endonuclease activity"/>
    <property type="evidence" value="ECO:0007669"/>
    <property type="project" value="TreeGrafter"/>
</dbReference>
<comment type="caution">
    <text evidence="4">The sequence shown here is derived from an EMBL/GenBank/DDBJ whole genome shotgun (WGS) entry which is preliminary data.</text>
</comment>
<dbReference type="PANTHER" id="PTHR11203">
    <property type="entry name" value="CLEAVAGE AND POLYADENYLATION SPECIFICITY FACTOR FAMILY MEMBER"/>
    <property type="match status" value="1"/>
</dbReference>
<dbReference type="InterPro" id="IPR050698">
    <property type="entry name" value="MBL"/>
</dbReference>
<reference evidence="4 5" key="1">
    <citation type="submission" date="2019-04" db="EMBL/GenBank/DDBJ databases">
        <title>Pedobacter sp. AR-2-6 sp. nov., isolated from Arctic soil.</title>
        <authorList>
            <person name="Dahal R.H."/>
            <person name="Kim D.-U."/>
        </authorList>
    </citation>
    <scope>NUCLEOTIDE SEQUENCE [LARGE SCALE GENOMIC DNA]</scope>
    <source>
        <strain evidence="4 5">AR-2-6</strain>
    </source>
</reference>
<dbReference type="GO" id="GO:0016787">
    <property type="term" value="F:hydrolase activity"/>
    <property type="evidence" value="ECO:0007669"/>
    <property type="project" value="UniProtKB-KW"/>
</dbReference>
<sequence>MKIAFHGAARNVTGSKHLLTLNNGIKILLDCGMFQGMGQETDDLNEEFGFDAAEVDILVLSHAHIDHSGLITLLIAKGFKGVIFGTLATKELCRILLLDSAKIQAGDLKYENKKRQQRNQPLLKALYDEDDVEQAMEYFVAVDYHNPTRLTDDVTVEFIDAGHIIGSASVHLTIKEDGKTTHLSFSGDVGQYGDLLLRAPQDFPQADYILLESTYGDKLHRDAQPTTEAFLQIILKTCVEKKGKVIIPAFSVGRTQELLYILNNLDLEGKLPAIKVYVDSPLSAKATKIIEEHAEGYNDEVLDIMKIDDNPFHFEGLHYVADGEESKALNSKPEPCIIISASGMAEAGRVKHHIKNNIGDSKNTILMVGYCEPRSLGGQLKNGAQVVNIYGDQHQVVAEVQSIQSMSAHGDYEDLLKFMSCQDPAKVKKVFLVHGEYDVQQVFAAKLKENGFKQVEIPERHQEFEL</sequence>
<dbReference type="Pfam" id="PF16661">
    <property type="entry name" value="Lactamase_B_6"/>
    <property type="match status" value="1"/>
</dbReference>
<dbReference type="Gene3D" id="3.60.15.10">
    <property type="entry name" value="Ribonuclease Z/Hydroxyacylglutathione hydrolase-like"/>
    <property type="match status" value="1"/>
</dbReference>
<dbReference type="Proteomes" id="UP000310477">
    <property type="component" value="Unassembled WGS sequence"/>
</dbReference>
<dbReference type="CDD" id="cd16295">
    <property type="entry name" value="TTHA0252-CPSF-like_MBL-fold"/>
    <property type="match status" value="1"/>
</dbReference>
<dbReference type="InterPro" id="IPR036866">
    <property type="entry name" value="RibonucZ/Hydroxyglut_hydro"/>
</dbReference>
<dbReference type="Pfam" id="PF07521">
    <property type="entry name" value="RMMBL"/>
    <property type="match status" value="1"/>
</dbReference>
<keyword evidence="1 4" id="KW-0378">Hydrolase</keyword>
<dbReference type="Gene3D" id="3.40.50.10890">
    <property type="match status" value="1"/>
</dbReference>
<dbReference type="RefSeq" id="WP_136873839.1">
    <property type="nucleotide sequence ID" value="NZ_SWBO01000001.1"/>
</dbReference>
<dbReference type="Pfam" id="PF10996">
    <property type="entry name" value="Beta-Casp"/>
    <property type="match status" value="1"/>
</dbReference>
<dbReference type="InterPro" id="IPR011108">
    <property type="entry name" value="RMMBL"/>
</dbReference>
<evidence type="ECO:0000259" key="3">
    <source>
        <dbReference type="SMART" id="SM01027"/>
    </source>
</evidence>
<organism evidence="4 5">
    <name type="scientific">Pedobacter cryotolerans</name>
    <dbReference type="NCBI Taxonomy" id="2571270"/>
    <lineage>
        <taxon>Bacteria</taxon>
        <taxon>Pseudomonadati</taxon>
        <taxon>Bacteroidota</taxon>
        <taxon>Sphingobacteriia</taxon>
        <taxon>Sphingobacteriales</taxon>
        <taxon>Sphingobacteriaceae</taxon>
        <taxon>Pedobacter</taxon>
    </lineage>
</organism>
<evidence type="ECO:0000313" key="5">
    <source>
        <dbReference type="Proteomes" id="UP000310477"/>
    </source>
</evidence>
<dbReference type="InterPro" id="IPR022712">
    <property type="entry name" value="Beta_Casp"/>
</dbReference>
<dbReference type="SUPFAM" id="SSF56281">
    <property type="entry name" value="Metallo-hydrolase/oxidoreductase"/>
    <property type="match status" value="1"/>
</dbReference>
<dbReference type="EMBL" id="SWBO01000001">
    <property type="protein sequence ID" value="TKC03331.1"/>
    <property type="molecule type" value="Genomic_DNA"/>
</dbReference>
<dbReference type="AlphaFoldDB" id="A0A4U1CG44"/>
<feature type="domain" description="Metallo-beta-lactamase" evidence="2">
    <location>
        <begin position="13"/>
        <end position="233"/>
    </location>
</feature>
<accession>A0A4U1CG44</accession>
<name>A0A4U1CG44_9SPHI</name>
<dbReference type="SMART" id="SM00849">
    <property type="entry name" value="Lactamase_B"/>
    <property type="match status" value="1"/>
</dbReference>
<dbReference type="PANTHER" id="PTHR11203:SF37">
    <property type="entry name" value="INTEGRATOR COMPLEX SUBUNIT 11"/>
    <property type="match status" value="1"/>
</dbReference>
<feature type="domain" description="Beta-Casp" evidence="3">
    <location>
        <begin position="255"/>
        <end position="380"/>
    </location>
</feature>
<evidence type="ECO:0000256" key="1">
    <source>
        <dbReference type="ARBA" id="ARBA00022801"/>
    </source>
</evidence>
<gene>
    <name evidence="4" type="ORF">FA045_01825</name>
</gene>
<dbReference type="SMART" id="SM01027">
    <property type="entry name" value="Beta-Casp"/>
    <property type="match status" value="1"/>
</dbReference>
<keyword evidence="5" id="KW-1185">Reference proteome</keyword>
<dbReference type="InterPro" id="IPR001279">
    <property type="entry name" value="Metallo-B-lactamas"/>
</dbReference>